<protein>
    <submittedName>
        <fullName evidence="1">Uncharacterized protein</fullName>
    </submittedName>
</protein>
<name>A0A9Q0S8C2_9DIPT</name>
<keyword evidence="2" id="KW-1185">Reference proteome</keyword>
<comment type="caution">
    <text evidence="1">The sequence shown here is derived from an EMBL/GenBank/DDBJ whole genome shotgun (WGS) entry which is preliminary data.</text>
</comment>
<evidence type="ECO:0000313" key="2">
    <source>
        <dbReference type="Proteomes" id="UP001151699"/>
    </source>
</evidence>
<reference evidence="1" key="1">
    <citation type="submission" date="2022-07" db="EMBL/GenBank/DDBJ databases">
        <authorList>
            <person name="Trinca V."/>
            <person name="Uliana J.V.C."/>
            <person name="Torres T.T."/>
            <person name="Ward R.J."/>
            <person name="Monesi N."/>
        </authorList>
    </citation>
    <scope>NUCLEOTIDE SEQUENCE</scope>
    <source>
        <strain evidence="1">HSMRA1968</strain>
        <tissue evidence="1">Whole embryos</tissue>
    </source>
</reference>
<accession>A0A9Q0S8C2</accession>
<dbReference type="AlphaFoldDB" id="A0A9Q0S8C2"/>
<dbReference type="EMBL" id="WJQU01000001">
    <property type="protein sequence ID" value="KAJ6649179.1"/>
    <property type="molecule type" value="Genomic_DNA"/>
</dbReference>
<evidence type="ECO:0000313" key="1">
    <source>
        <dbReference type="EMBL" id="KAJ6649179.1"/>
    </source>
</evidence>
<gene>
    <name evidence="1" type="ORF">Bhyg_04413</name>
</gene>
<dbReference type="Proteomes" id="UP001151699">
    <property type="component" value="Chromosome A"/>
</dbReference>
<sequence length="465" mass="52302">MYLTSFQETAHQAICNPRLFLSKIVPVNNSLDEKKAHSFSLSEQPYVFGRRSPNGQRTIKMTEIVLCKGFTQYVVSVNPGDKLSDLRKQITPSIIDEDDSNTGIWRFSSTVYESGDQETVAKSAERFLNVYGDGGFVESGNTLFLTNSRPAELIGATSTKFVKGQVECDIWGIDKFLTDKFRPMMFERVRAAEMTEVIYKNVLIGQEKTPLVIRVKVKGLSTFGCTIKRVSDNQPDAIIIDNLIPIAPADKNEAVLVKQIKPSIIDEDDSMKGIWRFSPKLYESGDQETVPKNAERLMKVYGDGGLIGSGKTLFVTNSRPAELIGATSTKFVKGQVECDIWGIDKFLTDKFRPMMFERVRAAEMTEVIYKNVLIGQEKTPLVIRVKVKATADKNEAVLVVRQFPNEEKFVLIDALPDKKKKLEYRMQIEVWKVGNKQIIDVVDITVFSFKAFDDAKNFLALDPAA</sequence>
<organism evidence="1 2">
    <name type="scientific">Pseudolycoriella hygida</name>
    <dbReference type="NCBI Taxonomy" id="35572"/>
    <lineage>
        <taxon>Eukaryota</taxon>
        <taxon>Metazoa</taxon>
        <taxon>Ecdysozoa</taxon>
        <taxon>Arthropoda</taxon>
        <taxon>Hexapoda</taxon>
        <taxon>Insecta</taxon>
        <taxon>Pterygota</taxon>
        <taxon>Neoptera</taxon>
        <taxon>Endopterygota</taxon>
        <taxon>Diptera</taxon>
        <taxon>Nematocera</taxon>
        <taxon>Sciaroidea</taxon>
        <taxon>Sciaridae</taxon>
        <taxon>Pseudolycoriella</taxon>
    </lineage>
</organism>
<proteinExistence type="predicted"/>